<dbReference type="AlphaFoldDB" id="A0AAN7Z894"/>
<name>A0AAN7Z894_9PEZI</name>
<protein>
    <submittedName>
        <fullName evidence="1">Uncharacterized protein</fullName>
    </submittedName>
</protein>
<proteinExistence type="predicted"/>
<evidence type="ECO:0000313" key="1">
    <source>
        <dbReference type="EMBL" id="KAK5634292.1"/>
    </source>
</evidence>
<keyword evidence="2" id="KW-1185">Reference proteome</keyword>
<reference evidence="1 2" key="1">
    <citation type="submission" date="2023-10" db="EMBL/GenBank/DDBJ databases">
        <title>Draft genome sequence of Xylaria bambusicola isolate GMP-LS, the root and basal stem rot pathogen of sugarcane in Indonesia.</title>
        <authorList>
            <person name="Selvaraj P."/>
            <person name="Muralishankar V."/>
            <person name="Muruganantham S."/>
            <person name="Sp S."/>
            <person name="Haryani S."/>
            <person name="Lau K.J.X."/>
            <person name="Naqvi N.I."/>
        </authorList>
    </citation>
    <scope>NUCLEOTIDE SEQUENCE [LARGE SCALE GENOMIC DNA]</scope>
    <source>
        <strain evidence="1">GMP-LS</strain>
    </source>
</reference>
<organism evidence="1 2">
    <name type="scientific">Xylaria bambusicola</name>
    <dbReference type="NCBI Taxonomy" id="326684"/>
    <lineage>
        <taxon>Eukaryota</taxon>
        <taxon>Fungi</taxon>
        <taxon>Dikarya</taxon>
        <taxon>Ascomycota</taxon>
        <taxon>Pezizomycotina</taxon>
        <taxon>Sordariomycetes</taxon>
        <taxon>Xylariomycetidae</taxon>
        <taxon>Xylariales</taxon>
        <taxon>Xylariaceae</taxon>
        <taxon>Xylaria</taxon>
    </lineage>
</organism>
<comment type="caution">
    <text evidence="1">The sequence shown here is derived from an EMBL/GenBank/DDBJ whole genome shotgun (WGS) entry which is preliminary data.</text>
</comment>
<dbReference type="EMBL" id="JAWHQM010000039">
    <property type="protein sequence ID" value="KAK5634292.1"/>
    <property type="molecule type" value="Genomic_DNA"/>
</dbReference>
<gene>
    <name evidence="1" type="ORF">RRF57_010006</name>
</gene>
<accession>A0AAN7Z894</accession>
<evidence type="ECO:0000313" key="2">
    <source>
        <dbReference type="Proteomes" id="UP001305414"/>
    </source>
</evidence>
<dbReference type="Proteomes" id="UP001305414">
    <property type="component" value="Unassembled WGS sequence"/>
</dbReference>
<sequence length="98" mass="10935">MPDNLHTSVRSALNVSRAPCNKQHVLRLDTDCRKNSLVCLLDRFVEPTFLSGDHGVKFEPFSTAIADRHLDSMSGKVSEPLRTVRDNGELIPFLSQVS</sequence>